<dbReference type="EMBL" id="AP015039">
    <property type="protein sequence ID" value="BAT90740.1"/>
    <property type="molecule type" value="Genomic_DNA"/>
</dbReference>
<name>A0A0S3SD14_PHAAN</name>
<keyword evidence="2" id="KW-1185">Reference proteome</keyword>
<dbReference type="Proteomes" id="UP000291084">
    <property type="component" value="Chromosome 6"/>
</dbReference>
<proteinExistence type="predicted"/>
<protein>
    <submittedName>
        <fullName evidence="1">Uncharacterized protein</fullName>
    </submittedName>
</protein>
<gene>
    <name evidence="1" type="primary">Vigan.06G202100</name>
    <name evidence="1" type="ORF">VIGAN_06202100</name>
</gene>
<sequence>SWAVYIMCKILFLSIVCKVFFQFCLCCAFKTWKGSFTWPKPTLVSIKSYFFFYSDSNNQQLFMQTSISNPTM</sequence>
<evidence type="ECO:0000313" key="1">
    <source>
        <dbReference type="EMBL" id="BAT90740.1"/>
    </source>
</evidence>
<reference evidence="1 2" key="1">
    <citation type="journal article" date="2015" name="Sci. Rep.">
        <title>The power of single molecule real-time sequencing technology in the de novo assembly of a eukaryotic genome.</title>
        <authorList>
            <person name="Sakai H."/>
            <person name="Naito K."/>
            <person name="Ogiso-Tanaka E."/>
            <person name="Takahashi Y."/>
            <person name="Iseki K."/>
            <person name="Muto C."/>
            <person name="Satou K."/>
            <person name="Teruya K."/>
            <person name="Shiroma A."/>
            <person name="Shimoji M."/>
            <person name="Hirano T."/>
            <person name="Itoh T."/>
            <person name="Kaga A."/>
            <person name="Tomooka N."/>
        </authorList>
    </citation>
    <scope>NUCLEOTIDE SEQUENCE [LARGE SCALE GENOMIC DNA]</scope>
    <source>
        <strain evidence="2">cv. Shumari</strain>
    </source>
</reference>
<feature type="non-terminal residue" evidence="1">
    <location>
        <position position="1"/>
    </location>
</feature>
<accession>A0A0S3SD14</accession>
<dbReference type="AlphaFoldDB" id="A0A0S3SD14"/>
<organism evidence="1 2">
    <name type="scientific">Vigna angularis var. angularis</name>
    <dbReference type="NCBI Taxonomy" id="157739"/>
    <lineage>
        <taxon>Eukaryota</taxon>
        <taxon>Viridiplantae</taxon>
        <taxon>Streptophyta</taxon>
        <taxon>Embryophyta</taxon>
        <taxon>Tracheophyta</taxon>
        <taxon>Spermatophyta</taxon>
        <taxon>Magnoliopsida</taxon>
        <taxon>eudicotyledons</taxon>
        <taxon>Gunneridae</taxon>
        <taxon>Pentapetalae</taxon>
        <taxon>rosids</taxon>
        <taxon>fabids</taxon>
        <taxon>Fabales</taxon>
        <taxon>Fabaceae</taxon>
        <taxon>Papilionoideae</taxon>
        <taxon>50 kb inversion clade</taxon>
        <taxon>NPAAA clade</taxon>
        <taxon>indigoferoid/millettioid clade</taxon>
        <taxon>Phaseoleae</taxon>
        <taxon>Vigna</taxon>
    </lineage>
</organism>
<evidence type="ECO:0000313" key="2">
    <source>
        <dbReference type="Proteomes" id="UP000291084"/>
    </source>
</evidence>